<dbReference type="Gene3D" id="1.10.630.10">
    <property type="entry name" value="Cytochrome P450"/>
    <property type="match status" value="1"/>
</dbReference>
<organism evidence="10 11">
    <name type="scientific">Amniculicola lignicola CBS 123094</name>
    <dbReference type="NCBI Taxonomy" id="1392246"/>
    <lineage>
        <taxon>Eukaryota</taxon>
        <taxon>Fungi</taxon>
        <taxon>Dikarya</taxon>
        <taxon>Ascomycota</taxon>
        <taxon>Pezizomycotina</taxon>
        <taxon>Dothideomycetes</taxon>
        <taxon>Pleosporomycetidae</taxon>
        <taxon>Pleosporales</taxon>
        <taxon>Amniculicolaceae</taxon>
        <taxon>Amniculicola</taxon>
    </lineage>
</organism>
<evidence type="ECO:0000256" key="3">
    <source>
        <dbReference type="ARBA" id="ARBA00022723"/>
    </source>
</evidence>
<evidence type="ECO:0000256" key="1">
    <source>
        <dbReference type="ARBA" id="ARBA00001971"/>
    </source>
</evidence>
<dbReference type="GO" id="GO:0005506">
    <property type="term" value="F:iron ion binding"/>
    <property type="evidence" value="ECO:0007669"/>
    <property type="project" value="InterPro"/>
</dbReference>
<dbReference type="Pfam" id="PF00067">
    <property type="entry name" value="p450"/>
    <property type="match status" value="1"/>
</dbReference>
<keyword evidence="9" id="KW-1133">Transmembrane helix</keyword>
<comment type="similarity">
    <text evidence="2 8">Belongs to the cytochrome P450 family.</text>
</comment>
<sequence length="532" mass="59878">MAFEQVEESPRSLSSTALRFILLATLLLLWGTSLAIYRLFFSPLSKFPGPKLAAVTGWVETYHDVFRGGQLIFKLGEWHEEYGPIVRINPWEVHIADPDFVQVLFASNSQFDKKIEWKYRTGIPHSSFDTIEHQHHRMRRSAVAPFFSKQKILGITDFISQKAQRLCDRLETEFAGSGRPAILNNCFTAMTFDVITHYAFARSFEYMEDPNFEAPFTNAAKELATTLHTMGHFPWLLSLLQGLPQKWSVAMNPAMGAIFGFHGEIEDQIRAIKSGSNDAHKDVEHKTVFSELLNSDLPTEEKAVERLKHEGKPTHLHTQNTTLTCPGGSIVAGGVETTSTALSKATFYVLENPAIATRLRAELDSVFPDPRITPSLATLEALPYLSAIVNETLRITIGISSRTARKSRKAPIIFKDIIIPAGADFSMTAYYTHTDPRIWDKPHEFVPERWLGKALAKNDEPLSKYLVAFSKGPRMCLGINLARAELYIGMAVVFRRLELELFETGRAAVEMKADYFIPFPDRATKGVRVLVK</sequence>
<evidence type="ECO:0000313" key="10">
    <source>
        <dbReference type="EMBL" id="KAF1993035.1"/>
    </source>
</evidence>
<dbReference type="InterPro" id="IPR001128">
    <property type="entry name" value="Cyt_P450"/>
</dbReference>
<keyword evidence="3 7" id="KW-0479">Metal-binding</keyword>
<dbReference type="PANTHER" id="PTHR24305:SF157">
    <property type="entry name" value="N-ACETYLTRYPTOPHAN 6-HYDROXYLASE IVOC-RELATED"/>
    <property type="match status" value="1"/>
</dbReference>
<evidence type="ECO:0000256" key="8">
    <source>
        <dbReference type="RuleBase" id="RU000461"/>
    </source>
</evidence>
<evidence type="ECO:0000256" key="4">
    <source>
        <dbReference type="ARBA" id="ARBA00023002"/>
    </source>
</evidence>
<reference evidence="10" key="1">
    <citation type="journal article" date="2020" name="Stud. Mycol.">
        <title>101 Dothideomycetes genomes: a test case for predicting lifestyles and emergence of pathogens.</title>
        <authorList>
            <person name="Haridas S."/>
            <person name="Albert R."/>
            <person name="Binder M."/>
            <person name="Bloem J."/>
            <person name="Labutti K."/>
            <person name="Salamov A."/>
            <person name="Andreopoulos B."/>
            <person name="Baker S."/>
            <person name="Barry K."/>
            <person name="Bills G."/>
            <person name="Bluhm B."/>
            <person name="Cannon C."/>
            <person name="Castanera R."/>
            <person name="Culley D."/>
            <person name="Daum C."/>
            <person name="Ezra D."/>
            <person name="Gonzalez J."/>
            <person name="Henrissat B."/>
            <person name="Kuo A."/>
            <person name="Liang C."/>
            <person name="Lipzen A."/>
            <person name="Lutzoni F."/>
            <person name="Magnuson J."/>
            <person name="Mondo S."/>
            <person name="Nolan M."/>
            <person name="Ohm R."/>
            <person name="Pangilinan J."/>
            <person name="Park H.-J."/>
            <person name="Ramirez L."/>
            <person name="Alfaro M."/>
            <person name="Sun H."/>
            <person name="Tritt A."/>
            <person name="Yoshinaga Y."/>
            <person name="Zwiers L.-H."/>
            <person name="Turgeon B."/>
            <person name="Goodwin S."/>
            <person name="Spatafora J."/>
            <person name="Crous P."/>
            <person name="Grigoriev I."/>
        </authorList>
    </citation>
    <scope>NUCLEOTIDE SEQUENCE</scope>
    <source>
        <strain evidence="10">CBS 123094</strain>
    </source>
</reference>
<accession>A0A6A5W1K4</accession>
<evidence type="ECO:0000256" key="7">
    <source>
        <dbReference type="PIRSR" id="PIRSR602401-1"/>
    </source>
</evidence>
<evidence type="ECO:0000313" key="11">
    <source>
        <dbReference type="Proteomes" id="UP000799779"/>
    </source>
</evidence>
<dbReference type="PROSITE" id="PS00086">
    <property type="entry name" value="CYTOCHROME_P450"/>
    <property type="match status" value="1"/>
</dbReference>
<keyword evidence="11" id="KW-1185">Reference proteome</keyword>
<dbReference type="AlphaFoldDB" id="A0A6A5W1K4"/>
<protein>
    <submittedName>
        <fullName evidence="10">Cytochrome P450</fullName>
    </submittedName>
</protein>
<keyword evidence="4 8" id="KW-0560">Oxidoreductase</keyword>
<proteinExistence type="inferred from homology"/>
<feature type="binding site" description="axial binding residue" evidence="7">
    <location>
        <position position="476"/>
    </location>
    <ligand>
        <name>heme</name>
        <dbReference type="ChEBI" id="CHEBI:30413"/>
    </ligand>
    <ligandPart>
        <name>Fe</name>
        <dbReference type="ChEBI" id="CHEBI:18248"/>
    </ligandPart>
</feature>
<dbReference type="PRINTS" id="PR00463">
    <property type="entry name" value="EP450I"/>
</dbReference>
<dbReference type="GO" id="GO:0004497">
    <property type="term" value="F:monooxygenase activity"/>
    <property type="evidence" value="ECO:0007669"/>
    <property type="project" value="UniProtKB-KW"/>
</dbReference>
<dbReference type="InterPro" id="IPR017972">
    <property type="entry name" value="Cyt_P450_CS"/>
</dbReference>
<dbReference type="OrthoDB" id="3945418at2759"/>
<keyword evidence="6 8" id="KW-0503">Monooxygenase</keyword>
<feature type="transmembrane region" description="Helical" evidence="9">
    <location>
        <begin position="20"/>
        <end position="41"/>
    </location>
</feature>
<dbReference type="SUPFAM" id="SSF48264">
    <property type="entry name" value="Cytochrome P450"/>
    <property type="match status" value="1"/>
</dbReference>
<dbReference type="Proteomes" id="UP000799779">
    <property type="component" value="Unassembled WGS sequence"/>
</dbReference>
<dbReference type="InterPro" id="IPR050121">
    <property type="entry name" value="Cytochrome_P450_monoxygenase"/>
</dbReference>
<keyword evidence="9" id="KW-0812">Transmembrane</keyword>
<gene>
    <name evidence="10" type="ORF">P154DRAFT_591551</name>
</gene>
<dbReference type="GO" id="GO:0020037">
    <property type="term" value="F:heme binding"/>
    <property type="evidence" value="ECO:0007669"/>
    <property type="project" value="InterPro"/>
</dbReference>
<keyword evidence="5 7" id="KW-0408">Iron</keyword>
<name>A0A6A5W1K4_9PLEO</name>
<dbReference type="PRINTS" id="PR00385">
    <property type="entry name" value="P450"/>
</dbReference>
<dbReference type="CDD" id="cd11062">
    <property type="entry name" value="CYP58-like"/>
    <property type="match status" value="1"/>
</dbReference>
<keyword evidence="9" id="KW-0472">Membrane</keyword>
<dbReference type="GO" id="GO:0016705">
    <property type="term" value="F:oxidoreductase activity, acting on paired donors, with incorporation or reduction of molecular oxygen"/>
    <property type="evidence" value="ECO:0007669"/>
    <property type="project" value="InterPro"/>
</dbReference>
<evidence type="ECO:0000256" key="6">
    <source>
        <dbReference type="ARBA" id="ARBA00023033"/>
    </source>
</evidence>
<dbReference type="EMBL" id="ML977738">
    <property type="protein sequence ID" value="KAF1993035.1"/>
    <property type="molecule type" value="Genomic_DNA"/>
</dbReference>
<comment type="cofactor">
    <cofactor evidence="1 7">
        <name>heme</name>
        <dbReference type="ChEBI" id="CHEBI:30413"/>
    </cofactor>
</comment>
<evidence type="ECO:0000256" key="9">
    <source>
        <dbReference type="SAM" id="Phobius"/>
    </source>
</evidence>
<evidence type="ECO:0000256" key="2">
    <source>
        <dbReference type="ARBA" id="ARBA00010617"/>
    </source>
</evidence>
<dbReference type="InterPro" id="IPR002401">
    <property type="entry name" value="Cyt_P450_E_grp-I"/>
</dbReference>
<keyword evidence="7 8" id="KW-0349">Heme</keyword>
<dbReference type="InterPro" id="IPR036396">
    <property type="entry name" value="Cyt_P450_sf"/>
</dbReference>
<dbReference type="PANTHER" id="PTHR24305">
    <property type="entry name" value="CYTOCHROME P450"/>
    <property type="match status" value="1"/>
</dbReference>
<evidence type="ECO:0000256" key="5">
    <source>
        <dbReference type="ARBA" id="ARBA00023004"/>
    </source>
</evidence>